<feature type="compositionally biased region" description="Basic and acidic residues" evidence="5">
    <location>
        <begin position="378"/>
        <end position="387"/>
    </location>
</feature>
<dbReference type="Gene3D" id="3.30.1150.10">
    <property type="match status" value="1"/>
</dbReference>
<feature type="compositionally biased region" description="Basic and acidic residues" evidence="5">
    <location>
        <begin position="442"/>
        <end position="453"/>
    </location>
</feature>
<feature type="region of interest" description="Disordered" evidence="5">
    <location>
        <begin position="95"/>
        <end position="129"/>
    </location>
</feature>
<organism evidence="8 9">
    <name type="scientific">Undibacterium aquatile</name>
    <dbReference type="NCBI Taxonomy" id="1537398"/>
    <lineage>
        <taxon>Bacteria</taxon>
        <taxon>Pseudomonadati</taxon>
        <taxon>Pseudomonadota</taxon>
        <taxon>Betaproteobacteria</taxon>
        <taxon>Burkholderiales</taxon>
        <taxon>Oxalobacteraceae</taxon>
        <taxon>Undibacterium</taxon>
    </lineage>
</organism>
<dbReference type="RefSeq" id="WP_190479325.1">
    <property type="nucleotide sequence ID" value="NZ_JACOFT010000003.1"/>
</dbReference>
<evidence type="ECO:0000259" key="7">
    <source>
        <dbReference type="Pfam" id="PF03544"/>
    </source>
</evidence>
<comment type="caution">
    <text evidence="8">The sequence shown here is derived from an EMBL/GenBank/DDBJ whole genome shotgun (WGS) entry which is preliminary data.</text>
</comment>
<dbReference type="Proteomes" id="UP000637632">
    <property type="component" value="Unassembled WGS sequence"/>
</dbReference>
<proteinExistence type="predicted"/>
<feature type="compositionally biased region" description="Low complexity" evidence="5">
    <location>
        <begin position="499"/>
        <end position="524"/>
    </location>
</feature>
<feature type="transmembrane region" description="Helical" evidence="6">
    <location>
        <begin position="20"/>
        <end position="41"/>
    </location>
</feature>
<feature type="region of interest" description="Disordered" evidence="5">
    <location>
        <begin position="202"/>
        <end position="227"/>
    </location>
</feature>
<dbReference type="Pfam" id="PF03544">
    <property type="entry name" value="TonB_C"/>
    <property type="match status" value="1"/>
</dbReference>
<evidence type="ECO:0000313" key="8">
    <source>
        <dbReference type="EMBL" id="MBC3811855.1"/>
    </source>
</evidence>
<dbReference type="InterPro" id="IPR006260">
    <property type="entry name" value="TonB/TolA_C"/>
</dbReference>
<evidence type="ECO:0000256" key="1">
    <source>
        <dbReference type="ARBA" id="ARBA00004167"/>
    </source>
</evidence>
<feature type="region of interest" description="Disordered" evidence="5">
    <location>
        <begin position="552"/>
        <end position="578"/>
    </location>
</feature>
<dbReference type="InterPro" id="IPR037682">
    <property type="entry name" value="TonB_C"/>
</dbReference>
<dbReference type="NCBIfam" id="TIGR01352">
    <property type="entry name" value="tonB_Cterm"/>
    <property type="match status" value="1"/>
</dbReference>
<keyword evidence="3 6" id="KW-1133">Transmembrane helix</keyword>
<evidence type="ECO:0000256" key="5">
    <source>
        <dbReference type="SAM" id="MobiDB-lite"/>
    </source>
</evidence>
<dbReference type="SUPFAM" id="SSF74653">
    <property type="entry name" value="TolA/TonB C-terminal domain"/>
    <property type="match status" value="1"/>
</dbReference>
<feature type="region of interest" description="Disordered" evidence="5">
    <location>
        <begin position="432"/>
        <end position="524"/>
    </location>
</feature>
<feature type="compositionally biased region" description="Low complexity" evidence="5">
    <location>
        <begin position="454"/>
        <end position="464"/>
    </location>
</feature>
<evidence type="ECO:0000256" key="2">
    <source>
        <dbReference type="ARBA" id="ARBA00022692"/>
    </source>
</evidence>
<feature type="region of interest" description="Disordered" evidence="5">
    <location>
        <begin position="361"/>
        <end position="387"/>
    </location>
</feature>
<protein>
    <submittedName>
        <fullName evidence="8">TonB family protein</fullName>
    </submittedName>
</protein>
<gene>
    <name evidence="8" type="ORF">H8K26_10415</name>
</gene>
<dbReference type="EMBL" id="JACOFT010000003">
    <property type="protein sequence ID" value="MBC3811855.1"/>
    <property type="molecule type" value="Genomic_DNA"/>
</dbReference>
<name>A0ABR6XGW9_9BURK</name>
<keyword evidence="2 6" id="KW-0812">Transmembrane</keyword>
<keyword evidence="9" id="KW-1185">Reference proteome</keyword>
<reference evidence="8 9" key="1">
    <citation type="submission" date="2020-08" db="EMBL/GenBank/DDBJ databases">
        <title>Novel species isolated from subtropical streams in China.</title>
        <authorList>
            <person name="Lu H."/>
        </authorList>
    </citation>
    <scope>NUCLEOTIDE SEQUENCE [LARGE SCALE GENOMIC DNA]</scope>
    <source>
        <strain evidence="8 9">CCTCC AB 2015119</strain>
    </source>
</reference>
<evidence type="ECO:0000313" key="9">
    <source>
        <dbReference type="Proteomes" id="UP000637632"/>
    </source>
</evidence>
<feature type="compositionally biased region" description="Low complexity" evidence="5">
    <location>
        <begin position="432"/>
        <end position="441"/>
    </location>
</feature>
<evidence type="ECO:0000256" key="6">
    <source>
        <dbReference type="SAM" id="Phobius"/>
    </source>
</evidence>
<feature type="domain" description="TonB C-terminal" evidence="7">
    <location>
        <begin position="614"/>
        <end position="670"/>
    </location>
</feature>
<feature type="compositionally biased region" description="Basic and acidic residues" evidence="5">
    <location>
        <begin position="202"/>
        <end position="218"/>
    </location>
</feature>
<evidence type="ECO:0000256" key="3">
    <source>
        <dbReference type="ARBA" id="ARBA00022989"/>
    </source>
</evidence>
<accession>A0ABR6XGW9</accession>
<comment type="subcellular location">
    <subcellularLocation>
        <location evidence="1">Membrane</location>
        <topology evidence="1">Single-pass membrane protein</topology>
    </subcellularLocation>
</comment>
<keyword evidence="4 6" id="KW-0472">Membrane</keyword>
<sequence length="692" mass="76105">MNLFPAKTEHQLPDEIKKRLTGGLLISLLVHAFILSLQFGLPGVGLPGLEVPWDKRRAETPELSVQIADVVPAAATTASPAGVTSSDPVASANLKAETNTVSPSKEPAVSAAPLASPPAPAMTDAPKSTAPRGIQLLAPSIAVASVAAPEKKTRTKAAKAKKSVTRTPVAMSRPPRVVAVDVPDIITQNNFRNDTFSVAVRDPEESKKELTQNEEQKMFPDPVSQSVEELTDLPPVAVSRFEPDAQQRERREQKILQATKELLQEKIAAPASTQQSVKQMEEASRKQIAEAVRTEADAALALKQQEAQQQHEAEQQQQRILQEASKANASALAATALQRIDNMKLVDDSLKQQMQAELVQREQQRKERQTAMLTARQQAEEREEELKRQREEALRKQQQMERQIAQAKNEELLERQKMEKLAEQRAQQQVQQQAQEAQQKAQQERLEKQRAESARQQAEQALAQQREREQAAITAAKADGTNKLANANDHPLTAGKADGNSAVGKSSVSGSHSNSAGSTASNAAGSGDKTAAFVLPQSLLSSDLANRSREQARGLDLLRGTPPLPRADTEERPRRRSVLGSAEKDIQLRMYIDSWKQKIERNGNLNFSQTSRDKARGDPVVTVAIRSDGSVEEITIHRSSGRADLDQAVRNIVRINAKYAAFPPNIAAQYDVIEVRRVWNFDDGLRILEELR</sequence>
<evidence type="ECO:0000256" key="4">
    <source>
        <dbReference type="ARBA" id="ARBA00023136"/>
    </source>
</evidence>